<dbReference type="Proteomes" id="UP000190105">
    <property type="component" value="Unassembled WGS sequence"/>
</dbReference>
<accession>A0A1T4Y597</accession>
<name>A0A1T4Y597_9CLOT</name>
<evidence type="ECO:0000313" key="2">
    <source>
        <dbReference type="EMBL" id="SKA96939.1"/>
    </source>
</evidence>
<sequence length="464" mass="54348">MLATNQFTNTISTPLDDFDAFLENPLGYKLTIHQSNTIGNVIKELHKDSEGYIASCHLNKDGKMGQKFYKIDDYECETENAFFSVNTFYTKCRNSNCVYELKGFFSDIDTYKIGLTHEQVIWLLEEDILGIKIPYPTWLISSGNGLYYILKFSNNIKAREDNKINFELKEKWKTCMRFIYDVLKDYGADANAMDASRVLRIDGTYNIKNNKQKEVTILKNYGNTIDDIDEFIDLWLPNEYIKEKPKTLLKAEYTVERVQTLKENGKKYGKSLKKLNLERMRDIMRLVEMRKGDCAGTRNYMLLLFAYHTLQTNQGNLEQALQDTHLLNNSFDEPERTSQVNAIVRTAHKAYLGWLNGEKVLINGKWCRKGYNYTNENLIEKLCITEEEQRKLKTIKSKKLVQEQRNKKRREKRRNEYGLTQREQQKQETIAKIMALKEQGFNNTEIAKRLGIARQTVSKYVNQK</sequence>
<evidence type="ECO:0008006" key="4">
    <source>
        <dbReference type="Google" id="ProtNLM"/>
    </source>
</evidence>
<evidence type="ECO:0000256" key="1">
    <source>
        <dbReference type="SAM" id="MobiDB-lite"/>
    </source>
</evidence>
<dbReference type="InterPro" id="IPR009057">
    <property type="entry name" value="Homeodomain-like_sf"/>
</dbReference>
<dbReference type="STRING" id="1147123.SAMN05443428_12317"/>
<gene>
    <name evidence="2" type="ORF">SAMN05443428_12317</name>
</gene>
<dbReference type="OrthoDB" id="6008408at2"/>
<dbReference type="Gene3D" id="1.10.10.10">
    <property type="entry name" value="Winged helix-like DNA-binding domain superfamily/Winged helix DNA-binding domain"/>
    <property type="match status" value="1"/>
</dbReference>
<proteinExistence type="predicted"/>
<organism evidence="2 3">
    <name type="scientific">Caloramator quimbayensis</name>
    <dbReference type="NCBI Taxonomy" id="1147123"/>
    <lineage>
        <taxon>Bacteria</taxon>
        <taxon>Bacillati</taxon>
        <taxon>Bacillota</taxon>
        <taxon>Clostridia</taxon>
        <taxon>Eubacteriales</taxon>
        <taxon>Clostridiaceae</taxon>
        <taxon>Caloramator</taxon>
    </lineage>
</organism>
<dbReference type="AlphaFoldDB" id="A0A1T4Y597"/>
<reference evidence="3" key="1">
    <citation type="submission" date="2017-02" db="EMBL/GenBank/DDBJ databases">
        <authorList>
            <person name="Varghese N."/>
            <person name="Submissions S."/>
        </authorList>
    </citation>
    <scope>NUCLEOTIDE SEQUENCE [LARGE SCALE GENOMIC DNA]</scope>
    <source>
        <strain evidence="3">USBA 833</strain>
    </source>
</reference>
<feature type="region of interest" description="Disordered" evidence="1">
    <location>
        <begin position="401"/>
        <end position="424"/>
    </location>
</feature>
<dbReference type="RefSeq" id="WP_078697383.1">
    <property type="nucleotide sequence ID" value="NZ_FUYH01000023.1"/>
</dbReference>
<dbReference type="EMBL" id="FUYH01000023">
    <property type="protein sequence ID" value="SKA96939.1"/>
    <property type="molecule type" value="Genomic_DNA"/>
</dbReference>
<protein>
    <recommendedName>
        <fullName evidence="4">Homeodomain-like domain-containing protein</fullName>
    </recommendedName>
</protein>
<keyword evidence="3" id="KW-1185">Reference proteome</keyword>
<dbReference type="InterPro" id="IPR036388">
    <property type="entry name" value="WH-like_DNA-bd_sf"/>
</dbReference>
<evidence type="ECO:0000313" key="3">
    <source>
        <dbReference type="Proteomes" id="UP000190105"/>
    </source>
</evidence>
<dbReference type="SUPFAM" id="SSF46689">
    <property type="entry name" value="Homeodomain-like"/>
    <property type="match status" value="1"/>
</dbReference>